<dbReference type="Proteomes" id="UP000293360">
    <property type="component" value="Unassembled WGS sequence"/>
</dbReference>
<feature type="signal peptide" evidence="1">
    <location>
        <begin position="1"/>
        <end position="16"/>
    </location>
</feature>
<evidence type="ECO:0000313" key="3">
    <source>
        <dbReference type="Proteomes" id="UP000293360"/>
    </source>
</evidence>
<dbReference type="AlphaFoldDB" id="A0A4Q4TFB9"/>
<dbReference type="OrthoDB" id="61321at2759"/>
<evidence type="ECO:0000256" key="1">
    <source>
        <dbReference type="SAM" id="SignalP"/>
    </source>
</evidence>
<organism evidence="2 3">
    <name type="scientific">Monosporascus ibericus</name>
    <dbReference type="NCBI Taxonomy" id="155417"/>
    <lineage>
        <taxon>Eukaryota</taxon>
        <taxon>Fungi</taxon>
        <taxon>Dikarya</taxon>
        <taxon>Ascomycota</taxon>
        <taxon>Pezizomycotina</taxon>
        <taxon>Sordariomycetes</taxon>
        <taxon>Xylariomycetidae</taxon>
        <taxon>Xylariales</taxon>
        <taxon>Xylariales incertae sedis</taxon>
        <taxon>Monosporascus</taxon>
    </lineage>
</organism>
<sequence length="222" mass="24800">MHLSSMLVAATAAAASVTPSLNVPACPALATVQYDNSVPDRAEFPLTQVDLCYDDAVIHFTFTAYNETNFYFNETQGTNDPIWMYEVMEAFIHRGTNDPQHYLEIEVNPNNATFQAFIYNPSKVRAADAPMDTFYVANPLADGMLAETTLNREAETWISKMVVPLGLFNVDNGKGKGTQWRMNFFRTVTSPGMFPDQGLGAWSVPDEPNFHKTPFFGRICFV</sequence>
<feature type="chain" id="PRO_5020651903" description="Carbohydrate-binding domain-containing protein" evidence="1">
    <location>
        <begin position="17"/>
        <end position="222"/>
    </location>
</feature>
<protein>
    <recommendedName>
        <fullName evidence="4">Carbohydrate-binding domain-containing protein</fullName>
    </recommendedName>
</protein>
<gene>
    <name evidence="2" type="ORF">DL764_003765</name>
</gene>
<dbReference type="SUPFAM" id="SSF49344">
    <property type="entry name" value="CBD9-like"/>
    <property type="match status" value="1"/>
</dbReference>
<proteinExistence type="predicted"/>
<evidence type="ECO:0008006" key="4">
    <source>
        <dbReference type="Google" id="ProtNLM"/>
    </source>
</evidence>
<comment type="caution">
    <text evidence="2">The sequence shown here is derived from an EMBL/GenBank/DDBJ whole genome shotgun (WGS) entry which is preliminary data.</text>
</comment>
<keyword evidence="1" id="KW-0732">Signal</keyword>
<dbReference type="CDD" id="cd09620">
    <property type="entry name" value="CBM9_like_3"/>
    <property type="match status" value="1"/>
</dbReference>
<keyword evidence="3" id="KW-1185">Reference proteome</keyword>
<name>A0A4Q4TFB9_9PEZI</name>
<evidence type="ECO:0000313" key="2">
    <source>
        <dbReference type="EMBL" id="RYP05505.1"/>
    </source>
</evidence>
<dbReference type="Gene3D" id="2.60.40.1190">
    <property type="match status" value="1"/>
</dbReference>
<dbReference type="EMBL" id="QJNU01000168">
    <property type="protein sequence ID" value="RYP05505.1"/>
    <property type="molecule type" value="Genomic_DNA"/>
</dbReference>
<accession>A0A4Q4TFB9</accession>
<reference evidence="2 3" key="1">
    <citation type="submission" date="2018-06" db="EMBL/GenBank/DDBJ databases">
        <title>Complete Genomes of Monosporascus.</title>
        <authorList>
            <person name="Robinson A.J."/>
            <person name="Natvig D.O."/>
        </authorList>
    </citation>
    <scope>NUCLEOTIDE SEQUENCE [LARGE SCALE GENOMIC DNA]</scope>
    <source>
        <strain evidence="2 3">CBS 110550</strain>
    </source>
</reference>
<dbReference type="STRING" id="155417.A0A4Q4TFB9"/>